<evidence type="ECO:0000313" key="2">
    <source>
        <dbReference type="Proteomes" id="UP001183127"/>
    </source>
</evidence>
<name>A0ABY9QWX8_9PSED</name>
<sequence>MRSGPSHAASTQAAPLAMAPKEQDINVVTFDELFASLDDPLDLI</sequence>
<dbReference type="GeneID" id="79110346"/>
<dbReference type="RefSeq" id="WP_269446428.1">
    <property type="nucleotide sequence ID" value="NZ_CP132921.1"/>
</dbReference>
<accession>A0ABY9QWX8</accession>
<dbReference type="EMBL" id="CP132921">
    <property type="protein sequence ID" value="WMW08058.1"/>
    <property type="molecule type" value="Genomic_DNA"/>
</dbReference>
<dbReference type="Proteomes" id="UP001183127">
    <property type="component" value="Chromosome"/>
</dbReference>
<evidence type="ECO:0000313" key="1">
    <source>
        <dbReference type="EMBL" id="WMW08058.1"/>
    </source>
</evidence>
<organism evidence="1 2">
    <name type="scientific">Pseudomonas entomophila</name>
    <dbReference type="NCBI Taxonomy" id="312306"/>
    <lineage>
        <taxon>Bacteria</taxon>
        <taxon>Pseudomonadati</taxon>
        <taxon>Pseudomonadota</taxon>
        <taxon>Gammaproteobacteria</taxon>
        <taxon>Pseudomonadales</taxon>
        <taxon>Pseudomonadaceae</taxon>
        <taxon>Pseudomonas</taxon>
    </lineage>
</organism>
<gene>
    <name evidence="1" type="ORF">RAH46_12165</name>
</gene>
<protein>
    <submittedName>
        <fullName evidence="1">Uncharacterized protein</fullName>
    </submittedName>
</protein>
<proteinExistence type="predicted"/>
<keyword evidence="2" id="KW-1185">Reference proteome</keyword>
<reference evidence="1 2" key="1">
    <citation type="submission" date="2023-08" db="EMBL/GenBank/DDBJ databases">
        <title>Complete Genome Sequence of Pseudomonas entomophila TVIN A01.</title>
        <authorList>
            <person name="Shelke T."/>
            <person name="Mahar N.S."/>
            <person name="Gupta I."/>
            <person name="Gupta V."/>
        </authorList>
    </citation>
    <scope>NUCLEOTIDE SEQUENCE [LARGE SCALE GENOMIC DNA]</scope>
    <source>
        <strain evidence="1 2">TVIN-A01</strain>
    </source>
</reference>